<dbReference type="InterPro" id="IPR007345">
    <property type="entry name" value="Polysacch_pyruvyl_Trfase"/>
</dbReference>
<evidence type="ECO:0000259" key="1">
    <source>
        <dbReference type="Pfam" id="PF04230"/>
    </source>
</evidence>
<evidence type="ECO:0000313" key="2">
    <source>
        <dbReference type="EMBL" id="GEL94448.1"/>
    </source>
</evidence>
<proteinExistence type="predicted"/>
<dbReference type="RefSeq" id="WP_186812584.1">
    <property type="nucleotide sequence ID" value="NZ_BJWG01000003.1"/>
</dbReference>
<accession>A0A511J8X1</accession>
<protein>
    <submittedName>
        <fullName evidence="2">Exopolysaccharide biosynthesis protein</fullName>
    </submittedName>
</protein>
<sequence length="345" mass="37284">MRPEDEAILRAVRSRTVGVLAEVVGTGVPVAMLDVPNLRNVGDSMIWAGQRAYVRELGLDVVHTAGIASYDAAALRRKLPPDGVILLRGGGNFGDIWRGHQRHREQVSRDFRDRRIVQLSQSVWFGAPKAAANADRILGNHPDFTLLVRDLDSQQRAAEQVPSVRTVHCPDMALGWTPRVRRAGAGTAPVLVLARRDHEGVSGLADRAAGLGGAEVLDWTSDRLDSPRRRLAATAPRVAARHPALGAGRIGRSLVARGLVGVNEANLRSAERLFAGRRLVVVDRLHAHVLAALLGIDHVVLDNSYGKIGAVVREYTGAFSTTTYTHDVDEALERVRTGLGTDGRG</sequence>
<reference evidence="2 3" key="1">
    <citation type="submission" date="2019-07" db="EMBL/GenBank/DDBJ databases">
        <title>Whole genome shotgun sequence of Cellulomonas composti NBRC 100758.</title>
        <authorList>
            <person name="Hosoyama A."/>
            <person name="Uohara A."/>
            <person name="Ohji S."/>
            <person name="Ichikawa N."/>
        </authorList>
    </citation>
    <scope>NUCLEOTIDE SEQUENCE [LARGE SCALE GENOMIC DNA]</scope>
    <source>
        <strain evidence="2 3">NBRC 100758</strain>
    </source>
</reference>
<keyword evidence="3" id="KW-1185">Reference proteome</keyword>
<evidence type="ECO:0000313" key="3">
    <source>
        <dbReference type="Proteomes" id="UP000321720"/>
    </source>
</evidence>
<dbReference type="AlphaFoldDB" id="A0A511J8X1"/>
<comment type="caution">
    <text evidence="2">The sequence shown here is derived from an EMBL/GenBank/DDBJ whole genome shotgun (WGS) entry which is preliminary data.</text>
</comment>
<feature type="domain" description="Polysaccharide pyruvyl transferase" evidence="1">
    <location>
        <begin position="40"/>
        <end position="305"/>
    </location>
</feature>
<organism evidence="2 3">
    <name type="scientific">Cellulomonas composti</name>
    <dbReference type="NCBI Taxonomy" id="266130"/>
    <lineage>
        <taxon>Bacteria</taxon>
        <taxon>Bacillati</taxon>
        <taxon>Actinomycetota</taxon>
        <taxon>Actinomycetes</taxon>
        <taxon>Micrococcales</taxon>
        <taxon>Cellulomonadaceae</taxon>
        <taxon>Cellulomonas</taxon>
    </lineage>
</organism>
<gene>
    <name evidence="2" type="ORF">CCO02nite_11060</name>
</gene>
<dbReference type="Proteomes" id="UP000321720">
    <property type="component" value="Unassembled WGS sequence"/>
</dbReference>
<dbReference type="Pfam" id="PF04230">
    <property type="entry name" value="PS_pyruv_trans"/>
    <property type="match status" value="1"/>
</dbReference>
<dbReference type="EMBL" id="BJWG01000003">
    <property type="protein sequence ID" value="GEL94448.1"/>
    <property type="molecule type" value="Genomic_DNA"/>
</dbReference>
<name>A0A511J8X1_9CELL</name>